<feature type="region of interest" description="Disordered" evidence="1">
    <location>
        <begin position="1"/>
        <end position="21"/>
    </location>
</feature>
<accession>A0A2N3WIN8</accession>
<proteinExistence type="predicted"/>
<name>A0A2N3WIN8_9PSEU</name>
<evidence type="ECO:0000313" key="2">
    <source>
        <dbReference type="EMBL" id="PKV93734.1"/>
    </source>
</evidence>
<gene>
    <name evidence="2" type="ORF">ATK30_4589</name>
</gene>
<organism evidence="2 3">
    <name type="scientific">Amycolatopsis echigonensis</name>
    <dbReference type="NCBI Taxonomy" id="2576905"/>
    <lineage>
        <taxon>Bacteria</taxon>
        <taxon>Bacillati</taxon>
        <taxon>Actinomycetota</taxon>
        <taxon>Actinomycetes</taxon>
        <taxon>Pseudonocardiales</taxon>
        <taxon>Pseudonocardiaceae</taxon>
        <taxon>Amycolatopsis</taxon>
    </lineage>
</organism>
<evidence type="ECO:0000313" key="3">
    <source>
        <dbReference type="Proteomes" id="UP000233750"/>
    </source>
</evidence>
<keyword evidence="3" id="KW-1185">Reference proteome</keyword>
<sequence length="239" mass="24756">MAKQKYATRPDGTVYPITPKKGGGAKVFVAGAAVAVVVGGGTAAGLGGAASVGSGAVEALPGNLAGDVADSLPGRSLKARKAEGKKSAQRGRKDETFSRFKLKQLKQAAKHELDCLLNSTDRVREYLAQHRCTSLDRNLFAVGDGHGNAAVISVARVGFSKRSEAEGCQKVEEVQGSGDIKPLGAALLGLDGVKFSGHHFQSRVDGRAMVVAEAETAAGKLDSETLDALADVSVWFPKL</sequence>
<dbReference type="RefSeq" id="WP_244194696.1">
    <property type="nucleotide sequence ID" value="NZ_PJMY01000003.1"/>
</dbReference>
<dbReference type="Proteomes" id="UP000233750">
    <property type="component" value="Unassembled WGS sequence"/>
</dbReference>
<evidence type="ECO:0000256" key="1">
    <source>
        <dbReference type="SAM" id="MobiDB-lite"/>
    </source>
</evidence>
<dbReference type="AlphaFoldDB" id="A0A2N3WIN8"/>
<dbReference type="EMBL" id="PJMY01000003">
    <property type="protein sequence ID" value="PKV93734.1"/>
    <property type="molecule type" value="Genomic_DNA"/>
</dbReference>
<comment type="caution">
    <text evidence="2">The sequence shown here is derived from an EMBL/GenBank/DDBJ whole genome shotgun (WGS) entry which is preliminary data.</text>
</comment>
<reference evidence="2 3" key="1">
    <citation type="submission" date="2017-12" db="EMBL/GenBank/DDBJ databases">
        <title>Sequencing the genomes of 1000 Actinobacteria strains.</title>
        <authorList>
            <person name="Klenk H.-P."/>
        </authorList>
    </citation>
    <scope>NUCLEOTIDE SEQUENCE [LARGE SCALE GENOMIC DNA]</scope>
    <source>
        <strain evidence="2 3">DSM 45165</strain>
    </source>
</reference>
<protein>
    <submittedName>
        <fullName evidence="2">Uncharacterized protein</fullName>
    </submittedName>
</protein>